<organism evidence="5 6">
    <name type="scientific">Humibacillus xanthopallidus</name>
    <dbReference type="NCBI Taxonomy" id="412689"/>
    <lineage>
        <taxon>Bacteria</taxon>
        <taxon>Bacillati</taxon>
        <taxon>Actinomycetota</taxon>
        <taxon>Actinomycetes</taxon>
        <taxon>Micrococcales</taxon>
        <taxon>Intrasporangiaceae</taxon>
        <taxon>Humibacillus</taxon>
    </lineage>
</organism>
<feature type="region of interest" description="Disordered" evidence="3">
    <location>
        <begin position="1"/>
        <end position="22"/>
    </location>
</feature>
<evidence type="ECO:0000256" key="2">
    <source>
        <dbReference type="ARBA" id="ARBA00023235"/>
    </source>
</evidence>
<evidence type="ECO:0000259" key="4">
    <source>
        <dbReference type="Pfam" id="PF01361"/>
    </source>
</evidence>
<dbReference type="Gene3D" id="3.30.429.10">
    <property type="entry name" value="Macrophage Migration Inhibitory Factor"/>
    <property type="match status" value="1"/>
</dbReference>
<comment type="caution">
    <text evidence="5">The sequence shown here is derived from an EMBL/GenBank/DDBJ whole genome shotgun (WGS) entry which is preliminary data.</text>
</comment>
<keyword evidence="6" id="KW-1185">Reference proteome</keyword>
<reference evidence="5 6" key="1">
    <citation type="submission" date="2019-06" db="EMBL/GenBank/DDBJ databases">
        <title>Genome sequencing of plant associated microbes to promote plant fitness in Sorghum bicolor and Oryza sativa.</title>
        <authorList>
            <person name="Coleman-Derr D."/>
        </authorList>
    </citation>
    <scope>NUCLEOTIDE SEQUENCE [LARGE SCALE GENOMIC DNA]</scope>
    <source>
        <strain evidence="5 6">KV-663</strain>
    </source>
</reference>
<dbReference type="Pfam" id="PF01361">
    <property type="entry name" value="Tautomerase"/>
    <property type="match status" value="1"/>
</dbReference>
<dbReference type="GO" id="GO:0016853">
    <property type="term" value="F:isomerase activity"/>
    <property type="evidence" value="ECO:0007669"/>
    <property type="project" value="UniProtKB-KW"/>
</dbReference>
<name>A0A543I2C4_9MICO</name>
<dbReference type="SUPFAM" id="SSF55331">
    <property type="entry name" value="Tautomerase/MIF"/>
    <property type="match status" value="1"/>
</dbReference>
<gene>
    <name evidence="5" type="ORF">FBY41_1086</name>
</gene>
<dbReference type="OrthoDB" id="4965437at2"/>
<evidence type="ECO:0000256" key="1">
    <source>
        <dbReference type="ARBA" id="ARBA00006723"/>
    </source>
</evidence>
<dbReference type="PANTHER" id="PTHR35530">
    <property type="entry name" value="TAUTOMERASE-RELATED"/>
    <property type="match status" value="1"/>
</dbReference>
<dbReference type="InterPro" id="IPR014347">
    <property type="entry name" value="Tautomerase/MIF_sf"/>
</dbReference>
<dbReference type="AlphaFoldDB" id="A0A543I2C4"/>
<dbReference type="EMBL" id="VFPM01000001">
    <property type="protein sequence ID" value="TQM64707.1"/>
    <property type="molecule type" value="Genomic_DNA"/>
</dbReference>
<dbReference type="RefSeq" id="WP_141842309.1">
    <property type="nucleotide sequence ID" value="NZ_VFPM01000001.1"/>
</dbReference>
<feature type="compositionally biased region" description="Basic and acidic residues" evidence="3">
    <location>
        <begin position="8"/>
        <end position="22"/>
    </location>
</feature>
<protein>
    <submittedName>
        <fullName evidence="5">4-oxalocrotonate tautomerase</fullName>
    </submittedName>
</protein>
<keyword evidence="2" id="KW-0413">Isomerase</keyword>
<dbReference type="PANTHER" id="PTHR35530:SF1">
    <property type="entry name" value="2-HYDROXYMUCONATE TAUTOMERASE"/>
    <property type="match status" value="1"/>
</dbReference>
<evidence type="ECO:0000313" key="6">
    <source>
        <dbReference type="Proteomes" id="UP000316747"/>
    </source>
</evidence>
<feature type="domain" description="4-oxalocrotonate tautomerase-like" evidence="4">
    <location>
        <begin position="2"/>
        <end position="67"/>
    </location>
</feature>
<evidence type="ECO:0000256" key="3">
    <source>
        <dbReference type="SAM" id="MobiDB-lite"/>
    </source>
</evidence>
<accession>A0A543I2C4</accession>
<dbReference type="InterPro" id="IPR004370">
    <property type="entry name" value="4-OT-like_dom"/>
</dbReference>
<comment type="similarity">
    <text evidence="1">Belongs to the 4-oxalocrotonate tautomerase family.</text>
</comment>
<proteinExistence type="inferred from homology"/>
<evidence type="ECO:0000313" key="5">
    <source>
        <dbReference type="EMBL" id="TQM64707.1"/>
    </source>
</evidence>
<dbReference type="Proteomes" id="UP000316747">
    <property type="component" value="Unassembled WGS sequence"/>
</dbReference>
<sequence>MPVVTIDLTREGSTPERDTVTAEEKAELIRAVSELLRDVLGKPLEATFVVINEVPLQNWGWGGLPVEQYRAQRQLEG</sequence>